<dbReference type="EMBL" id="RYZZ01000018">
    <property type="protein sequence ID" value="RUQ27988.1"/>
    <property type="molecule type" value="Genomic_DNA"/>
</dbReference>
<evidence type="ECO:0000256" key="3">
    <source>
        <dbReference type="ARBA" id="ARBA00022777"/>
    </source>
</evidence>
<comment type="caution">
    <text evidence="6">The sequence shown here is derived from an EMBL/GenBank/DDBJ whole genome shotgun (WGS) entry which is preliminary data.</text>
</comment>
<sequence length="277" mass="30423">GSHESGFPTLLITLPIPTLRSNASFIPDKTDIEITGSRSNTKAIEACKKLLQWFDMKGGGRLWIHSNIPVGKGMASSSADIVAAIKATAHSYSLPLTEDIISSIASEIEPTDGVMYDDVVAYDYLNGQLIESLGHLPPFLLIGIDVGGMVDTIQFNQLLKPYDGRDRNQFLEAYELVKIGMGNKDLSLICKAATISAHINQKILPKPYFSEFERLSNVFQGGLFIAHSGTVLGILLDSNVPNIIDVFSKISKQISLIINNTRIKTFYCFGGYMNYKK</sequence>
<keyword evidence="3" id="KW-0418">Kinase</keyword>
<dbReference type="PIRSF" id="PIRSF033887">
    <property type="entry name" value="PduX"/>
    <property type="match status" value="1"/>
</dbReference>
<reference evidence="6 7" key="1">
    <citation type="submission" date="2018-12" db="EMBL/GenBank/DDBJ databases">
        <title>Bacillus chawlae sp. nov., Bacillus glennii sp. nov., and Bacillus saganii sp. nov. Isolated from the Vehicle Assembly Building at Kennedy Space Center where the Viking Spacecraft were Assembled.</title>
        <authorList>
            <person name="Seuylemezian A."/>
            <person name="Vaishampayan P."/>
        </authorList>
    </citation>
    <scope>NUCLEOTIDE SEQUENCE [LARGE SCALE GENOMIC DNA]</scope>
    <source>
        <strain evidence="6 7">L5</strain>
    </source>
</reference>
<dbReference type="PANTHER" id="PTHR43527">
    <property type="entry name" value="4-DIPHOSPHOCYTIDYL-2-C-METHYL-D-ERYTHRITOL KINASE, CHLOROPLASTIC"/>
    <property type="match status" value="1"/>
</dbReference>
<accession>A0A3S0VX42</accession>
<evidence type="ECO:0000313" key="6">
    <source>
        <dbReference type="EMBL" id="RUQ27988.1"/>
    </source>
</evidence>
<dbReference type="GO" id="GO:0005524">
    <property type="term" value="F:ATP binding"/>
    <property type="evidence" value="ECO:0007669"/>
    <property type="project" value="UniProtKB-KW"/>
</dbReference>
<dbReference type="AlphaFoldDB" id="A0A3S0VX42"/>
<name>A0A3S0VX42_9BACI</name>
<keyword evidence="1" id="KW-0808">Transferase</keyword>
<dbReference type="GO" id="GO:0016301">
    <property type="term" value="F:kinase activity"/>
    <property type="evidence" value="ECO:0007669"/>
    <property type="project" value="UniProtKB-KW"/>
</dbReference>
<protein>
    <recommendedName>
        <fullName evidence="5">GHMP kinase N-terminal domain-containing protein</fullName>
    </recommendedName>
</protein>
<evidence type="ECO:0000256" key="2">
    <source>
        <dbReference type="ARBA" id="ARBA00022741"/>
    </source>
</evidence>
<evidence type="ECO:0000256" key="1">
    <source>
        <dbReference type="ARBA" id="ARBA00022679"/>
    </source>
</evidence>
<evidence type="ECO:0000259" key="5">
    <source>
        <dbReference type="Pfam" id="PF00288"/>
    </source>
</evidence>
<evidence type="ECO:0000256" key="4">
    <source>
        <dbReference type="ARBA" id="ARBA00022840"/>
    </source>
</evidence>
<feature type="non-terminal residue" evidence="6">
    <location>
        <position position="1"/>
    </location>
</feature>
<dbReference type="Gene3D" id="3.30.230.10">
    <property type="match status" value="1"/>
</dbReference>
<dbReference type="Proteomes" id="UP000267430">
    <property type="component" value="Unassembled WGS sequence"/>
</dbReference>
<organism evidence="6 7">
    <name type="scientific">Peribacillus cavernae</name>
    <dbReference type="NCBI Taxonomy" id="1674310"/>
    <lineage>
        <taxon>Bacteria</taxon>
        <taxon>Bacillati</taxon>
        <taxon>Bacillota</taxon>
        <taxon>Bacilli</taxon>
        <taxon>Bacillales</taxon>
        <taxon>Bacillaceae</taxon>
        <taxon>Peribacillus</taxon>
    </lineage>
</organism>
<keyword evidence="4" id="KW-0067">ATP-binding</keyword>
<dbReference type="OrthoDB" id="4548147at2"/>
<evidence type="ECO:0000313" key="7">
    <source>
        <dbReference type="Proteomes" id="UP000267430"/>
    </source>
</evidence>
<dbReference type="PANTHER" id="PTHR43527:SF1">
    <property type="entry name" value="L-THREONINE KINASE"/>
    <property type="match status" value="1"/>
</dbReference>
<dbReference type="SUPFAM" id="SSF54211">
    <property type="entry name" value="Ribosomal protein S5 domain 2-like"/>
    <property type="match status" value="1"/>
</dbReference>
<dbReference type="Pfam" id="PF00288">
    <property type="entry name" value="GHMP_kinases_N"/>
    <property type="match status" value="1"/>
</dbReference>
<dbReference type="InterPro" id="IPR006204">
    <property type="entry name" value="GHMP_kinase_N_dom"/>
</dbReference>
<feature type="domain" description="GHMP kinase N-terminal" evidence="5">
    <location>
        <begin position="44"/>
        <end position="120"/>
    </location>
</feature>
<dbReference type="InterPro" id="IPR012363">
    <property type="entry name" value="PduX"/>
</dbReference>
<keyword evidence="7" id="KW-1185">Reference proteome</keyword>
<proteinExistence type="predicted"/>
<keyword evidence="2" id="KW-0547">Nucleotide-binding</keyword>
<dbReference type="RefSeq" id="WP_126865411.1">
    <property type="nucleotide sequence ID" value="NZ_RYZZ01000018.1"/>
</dbReference>
<gene>
    <name evidence="6" type="ORF">ELQ35_13805</name>
</gene>
<dbReference type="InterPro" id="IPR020568">
    <property type="entry name" value="Ribosomal_Su5_D2-typ_SF"/>
</dbReference>
<dbReference type="InterPro" id="IPR014721">
    <property type="entry name" value="Ribsml_uS5_D2-typ_fold_subgr"/>
</dbReference>